<gene>
    <name evidence="5" type="ORF">HGRIS_014920</name>
</gene>
<evidence type="ECO:0000256" key="3">
    <source>
        <dbReference type="SAM" id="MobiDB-lite"/>
    </source>
</evidence>
<feature type="compositionally biased region" description="Basic and acidic residues" evidence="3">
    <location>
        <begin position="720"/>
        <end position="730"/>
    </location>
</feature>
<feature type="compositionally biased region" description="Acidic residues" evidence="3">
    <location>
        <begin position="416"/>
        <end position="429"/>
    </location>
</feature>
<dbReference type="SUPFAM" id="SSF57756">
    <property type="entry name" value="Retrovirus zinc finger-like domains"/>
    <property type="match status" value="1"/>
</dbReference>
<accession>A0ABR3JG53</accession>
<organism evidence="5 6">
    <name type="scientific">Hohenbuehelia grisea</name>
    <dbReference type="NCBI Taxonomy" id="104357"/>
    <lineage>
        <taxon>Eukaryota</taxon>
        <taxon>Fungi</taxon>
        <taxon>Dikarya</taxon>
        <taxon>Basidiomycota</taxon>
        <taxon>Agaricomycotina</taxon>
        <taxon>Agaricomycetes</taxon>
        <taxon>Agaricomycetidae</taxon>
        <taxon>Agaricales</taxon>
        <taxon>Pleurotineae</taxon>
        <taxon>Pleurotaceae</taxon>
        <taxon>Hohenbuehelia</taxon>
    </lineage>
</organism>
<feature type="region of interest" description="Disordered" evidence="3">
    <location>
        <begin position="48"/>
        <end position="74"/>
    </location>
</feature>
<feature type="domain" description="CCHC-type" evidence="4">
    <location>
        <begin position="265"/>
        <end position="281"/>
    </location>
</feature>
<evidence type="ECO:0000256" key="1">
    <source>
        <dbReference type="ARBA" id="ARBA00022664"/>
    </source>
</evidence>
<feature type="compositionally biased region" description="Basic and acidic residues" evidence="3">
    <location>
        <begin position="458"/>
        <end position="475"/>
    </location>
</feature>
<dbReference type="PROSITE" id="PS50158">
    <property type="entry name" value="ZF_CCHC"/>
    <property type="match status" value="1"/>
</dbReference>
<keyword evidence="2" id="KW-0862">Zinc</keyword>
<feature type="compositionally biased region" description="Basic and acidic residues" evidence="3">
    <location>
        <begin position="285"/>
        <end position="297"/>
    </location>
</feature>
<feature type="compositionally biased region" description="Basic and acidic residues" evidence="3">
    <location>
        <begin position="600"/>
        <end position="614"/>
    </location>
</feature>
<keyword evidence="1" id="KW-0507">mRNA processing</keyword>
<evidence type="ECO:0000259" key="4">
    <source>
        <dbReference type="PROSITE" id="PS50158"/>
    </source>
</evidence>
<evidence type="ECO:0000313" key="5">
    <source>
        <dbReference type="EMBL" id="KAL0954672.1"/>
    </source>
</evidence>
<keyword evidence="2" id="KW-0863">Zinc-finger</keyword>
<dbReference type="SMART" id="SM00343">
    <property type="entry name" value="ZnF_C2HC"/>
    <property type="match status" value="1"/>
</dbReference>
<dbReference type="PANTHER" id="PTHR11439">
    <property type="entry name" value="GAG-POL-RELATED RETROTRANSPOSON"/>
    <property type="match status" value="1"/>
</dbReference>
<keyword evidence="2" id="KW-0479">Metal-binding</keyword>
<proteinExistence type="predicted"/>
<sequence>MTSSVSLLADTLSASVPAIEASGANWAIFSLRFRDAVEAKGFWGHFDGSTPHPRVASGTPTTTGSADAGQDSSSDADAQALATAIARWERDERAARSLLTQKLPDSALMLVRKLATVHERWQAITREFTRRGSFAQTQLRAEFLDVRCGPKEDVKLFLDDLRTKREELATLGVDISDADYLSTIITSLPFALSNFAASLLATYDELPEDRALSPDALILKISAEYSRQASHERAQRSDLDDERDEALYVSEARGRRRGSPKSRSRCFECGEKSHWQRDCPQLKVDNGKGKARADSPKPSEAAGMVLEVDSDFDDALAAVSDSDSECGSMPDLQDVVDSDDGSGSDARDAHVLVTMCSVGEPSGSGSARELGDADEWWHRAMLEELAAVQAQGGIEKAADAFNGSGDWFYKAGKDDEGADSDDGLAEDFPNDGRDSVSRSQGGEWWLDSGSELVGASPEARDASARVVEGRAREPGVAEDEQGMHALNRECTLRAPGAGNGCSRTAQAAKGTGAEETRPVSVLDTGGSTGDVPQDVVHPQHDADAGVRLPIPWLESMEGAVWRHNETAREDLGGAAPCEVFAEVVFEPTWSAETLAWSGHADELEESRGSERESSCDSGEDLGGDEGAKAPVNAEMEELENPEEPPASARGLVGEYGQDSEPRADELTFLELGGGNFPSDDDSTSLSPSPVPPDRPPDTLEGPVGANAQPSHPEMPNRQPIADRDTPEPNEHAPLVQLQQPSTPVDPEHAQVLEGEPHECALQAAAAETLYGAAVVVDPSGTDVQCPELVDTGWSAQFCAERRPWVITGDRGPSAPVVARLSSIRTVLAIAAVDDLEIEQISFENEDLPPENLDDALRKLGFTFCMADSGLWARHEGDGGGESQVTVILKHAAKWTIAATAGTLIKRFKRRLAKFGSITDLGAASSVLDIHIHRDRARRTIILSQTPSIDFFVKKCNLDAVLKPRTATANSADHDAFYNAILNFLTRVAIGTRPDIAYAVHALPERAEDACQTTWQVIRQVLRHLEATRDLGLIFGAEAEPLEGIAGAGIGAGVGQGRLTHGYVFTLHGAAVSWCSQPQDRVALSSMEADCIAANHAIEEGIRLRNLIIQLFDDLDENPILRYSAASPILSNTGHRYEVDTPHLDLQGTHDIALANLFTTTIPLAKRRLVTQKLGLVKACGGVLE</sequence>
<dbReference type="Gene3D" id="4.10.60.10">
    <property type="entry name" value="Zinc finger, CCHC-type"/>
    <property type="match status" value="1"/>
</dbReference>
<feature type="region of interest" description="Disordered" evidence="3">
    <location>
        <begin position="280"/>
        <end position="300"/>
    </location>
</feature>
<feature type="region of interest" description="Disordered" evidence="3">
    <location>
        <begin position="321"/>
        <end position="345"/>
    </location>
</feature>
<feature type="region of interest" description="Disordered" evidence="3">
    <location>
        <begin position="412"/>
        <end position="478"/>
    </location>
</feature>
<evidence type="ECO:0000313" key="6">
    <source>
        <dbReference type="Proteomes" id="UP001556367"/>
    </source>
</evidence>
<comment type="caution">
    <text evidence="5">The sequence shown here is derived from an EMBL/GenBank/DDBJ whole genome shotgun (WGS) entry which is preliminary data.</text>
</comment>
<dbReference type="InterPro" id="IPR036875">
    <property type="entry name" value="Znf_CCHC_sf"/>
</dbReference>
<dbReference type="Proteomes" id="UP001556367">
    <property type="component" value="Unassembled WGS sequence"/>
</dbReference>
<dbReference type="PANTHER" id="PTHR11439:SF483">
    <property type="entry name" value="PEPTIDE SYNTHASE GLIP-LIKE, PUTATIVE (AFU_ORTHOLOGUE AFUA_3G12920)-RELATED"/>
    <property type="match status" value="1"/>
</dbReference>
<keyword evidence="6" id="KW-1185">Reference proteome</keyword>
<reference evidence="6" key="1">
    <citation type="submission" date="2024-06" db="EMBL/GenBank/DDBJ databases">
        <title>Multi-omics analyses provide insights into the biosynthesis of the anticancer antibiotic pleurotin in Hohenbuehelia grisea.</title>
        <authorList>
            <person name="Weaver J.A."/>
            <person name="Alberti F."/>
        </authorList>
    </citation>
    <scope>NUCLEOTIDE SEQUENCE [LARGE SCALE GENOMIC DNA]</scope>
    <source>
        <strain evidence="6">T-177</strain>
    </source>
</reference>
<dbReference type="InterPro" id="IPR001878">
    <property type="entry name" value="Znf_CCHC"/>
</dbReference>
<dbReference type="Pfam" id="PF14223">
    <property type="entry name" value="Retrotran_gag_2"/>
    <property type="match status" value="1"/>
</dbReference>
<feature type="region of interest" description="Disordered" evidence="3">
    <location>
        <begin position="600"/>
        <end position="731"/>
    </location>
</feature>
<name>A0ABR3JG53_9AGAR</name>
<evidence type="ECO:0000256" key="2">
    <source>
        <dbReference type="PROSITE-ProRule" id="PRU00047"/>
    </source>
</evidence>
<dbReference type="EMBL" id="JASNQZ010000007">
    <property type="protein sequence ID" value="KAL0954672.1"/>
    <property type="molecule type" value="Genomic_DNA"/>
</dbReference>
<feature type="compositionally biased region" description="Low complexity" evidence="3">
    <location>
        <begin position="63"/>
        <end position="74"/>
    </location>
</feature>
<protein>
    <recommendedName>
        <fullName evidence="4">CCHC-type domain-containing protein</fullName>
    </recommendedName>
</protein>